<reference evidence="4" key="1">
    <citation type="journal article" date="2019" name="Int. J. Syst. Evol. Microbiol.">
        <title>The Global Catalogue of Microorganisms (GCM) 10K type strain sequencing project: providing services to taxonomists for standard genome sequencing and annotation.</title>
        <authorList>
            <consortium name="The Broad Institute Genomics Platform"/>
            <consortium name="The Broad Institute Genome Sequencing Center for Infectious Disease"/>
            <person name="Wu L."/>
            <person name="Ma J."/>
        </authorList>
    </citation>
    <scope>NUCLEOTIDE SEQUENCE [LARGE SCALE GENOMIC DNA]</scope>
    <source>
        <strain evidence="4">CGMCC 1.16033</strain>
    </source>
</reference>
<feature type="transmembrane region" description="Helical" evidence="1">
    <location>
        <begin position="389"/>
        <end position="407"/>
    </location>
</feature>
<evidence type="ECO:0000256" key="1">
    <source>
        <dbReference type="SAM" id="Phobius"/>
    </source>
</evidence>
<comment type="caution">
    <text evidence="3">The sequence shown here is derived from an EMBL/GenBank/DDBJ whole genome shotgun (WGS) entry which is preliminary data.</text>
</comment>
<dbReference type="Proteomes" id="UP000606498">
    <property type="component" value="Unassembled WGS sequence"/>
</dbReference>
<feature type="transmembrane region" description="Helical" evidence="1">
    <location>
        <begin position="50"/>
        <end position="69"/>
    </location>
</feature>
<dbReference type="InterPro" id="IPR005182">
    <property type="entry name" value="YdbS-like_PH"/>
</dbReference>
<feature type="transmembrane region" description="Helical" evidence="1">
    <location>
        <begin position="235"/>
        <end position="256"/>
    </location>
</feature>
<feature type="transmembrane region" description="Helical" evidence="1">
    <location>
        <begin position="12"/>
        <end position="30"/>
    </location>
</feature>
<proteinExistence type="predicted"/>
<dbReference type="Pfam" id="PF03703">
    <property type="entry name" value="bPH_2"/>
    <property type="match status" value="2"/>
</dbReference>
<evidence type="ECO:0000259" key="2">
    <source>
        <dbReference type="Pfam" id="PF03703"/>
    </source>
</evidence>
<dbReference type="PANTHER" id="PTHR34473">
    <property type="entry name" value="UPF0699 TRANSMEMBRANE PROTEIN YDBS"/>
    <property type="match status" value="1"/>
</dbReference>
<keyword evidence="1" id="KW-0812">Transmembrane</keyword>
<keyword evidence="1" id="KW-0472">Membrane</keyword>
<dbReference type="EMBL" id="BMKO01000006">
    <property type="protein sequence ID" value="GGE84723.1"/>
    <property type="molecule type" value="Genomic_DNA"/>
</dbReference>
<evidence type="ECO:0000313" key="3">
    <source>
        <dbReference type="EMBL" id="GGE84723.1"/>
    </source>
</evidence>
<organism evidence="3 4">
    <name type="scientific">Shewanella carassii</name>
    <dbReference type="NCBI Taxonomy" id="1987584"/>
    <lineage>
        <taxon>Bacteria</taxon>
        <taxon>Pseudomonadati</taxon>
        <taxon>Pseudomonadota</taxon>
        <taxon>Gammaproteobacteria</taxon>
        <taxon>Alteromonadales</taxon>
        <taxon>Shewanellaceae</taxon>
        <taxon>Shewanella</taxon>
    </lineage>
</organism>
<dbReference type="PIRSF" id="PIRSF026631">
    <property type="entry name" value="UCP026631"/>
    <property type="match status" value="1"/>
</dbReference>
<evidence type="ECO:0000313" key="4">
    <source>
        <dbReference type="Proteomes" id="UP000606498"/>
    </source>
</evidence>
<dbReference type="PANTHER" id="PTHR34473:SF2">
    <property type="entry name" value="UPF0699 TRANSMEMBRANE PROTEIN YDBT"/>
    <property type="match status" value="1"/>
</dbReference>
<feature type="transmembrane region" description="Helical" evidence="1">
    <location>
        <begin position="365"/>
        <end position="383"/>
    </location>
</feature>
<feature type="transmembrane region" description="Helical" evidence="1">
    <location>
        <begin position="179"/>
        <end position="200"/>
    </location>
</feature>
<keyword evidence="4" id="KW-1185">Reference proteome</keyword>
<protein>
    <recommendedName>
        <fullName evidence="2">YdbS-like PH domain-containing protein</fullName>
    </recommendedName>
</protein>
<accession>A0ABQ1T5X5</accession>
<name>A0ABQ1T5X5_9GAMM</name>
<feature type="domain" description="YdbS-like PH" evidence="2">
    <location>
        <begin position="407"/>
        <end position="481"/>
    </location>
</feature>
<gene>
    <name evidence="3" type="ORF">GCM10011520_26470</name>
</gene>
<sequence length="495" mass="56562">MNQVQQADWQSLSPWAIISFSFSSLKQFFSNGYALVPIIYTGWQQGFDSVWLPLALALTLVVIFAHGLLSWRKFRYRLIPGKLEVHSGALFRRKVELPIDKIQNVRLEQPFYFKPLRLGNLLVETAGSTDDEVCLSAVTQTQAQSLRLQLMTRGHTDESAPTSAPPNSRLLVKKSLPELALFGLYQNNFVWFAVITGPILSQLEGTQLMELGLKRVFDWHQQQVSGNPLLELGCLLGLLLLGYLLFSVISIVAALLKYAPYRLTQEQETLQRSGGLLSHQQDILKQRRIQLISLQQSLLARWLKRWTLSFKQVKGHEVEGSSNHQMLVPSLGRGEVRRLLKRLNQRSSKADRIPNRWHPIHPSWFYYRALWCLTPASLTWAFWGLTTEVWLLLLPGVMAVPALYLRYRQWGFWRVENDLWIHKGLLGHSWQLVSLSKVQHLQLIQSRGQKRRGLASLKLGLASGELTLPSIPLAKAQDIAAQTLRLIAHDHSNWI</sequence>
<dbReference type="InterPro" id="IPR014529">
    <property type="entry name" value="UCP026631"/>
</dbReference>
<feature type="domain" description="YdbS-like PH" evidence="2">
    <location>
        <begin position="71"/>
        <end position="147"/>
    </location>
</feature>
<keyword evidence="1" id="KW-1133">Transmembrane helix</keyword>